<dbReference type="InterPro" id="IPR027272">
    <property type="entry name" value="Piezo"/>
</dbReference>
<keyword evidence="1" id="KW-0812">Transmembrane</keyword>
<dbReference type="AlphaFoldDB" id="A0A815QNT4"/>
<dbReference type="GO" id="GO:0008381">
    <property type="term" value="F:mechanosensitive monoatomic ion channel activity"/>
    <property type="evidence" value="ECO:0007669"/>
    <property type="project" value="InterPro"/>
</dbReference>
<accession>A0A815QNT4</accession>
<name>A0A815QNT4_9BILA</name>
<organism evidence="2 3">
    <name type="scientific">Rotaria sordida</name>
    <dbReference type="NCBI Taxonomy" id="392033"/>
    <lineage>
        <taxon>Eukaryota</taxon>
        <taxon>Metazoa</taxon>
        <taxon>Spiralia</taxon>
        <taxon>Gnathifera</taxon>
        <taxon>Rotifera</taxon>
        <taxon>Eurotatoria</taxon>
        <taxon>Bdelloidea</taxon>
        <taxon>Philodinida</taxon>
        <taxon>Philodinidae</taxon>
        <taxon>Rotaria</taxon>
    </lineage>
</organism>
<dbReference type="PANTHER" id="PTHR47049">
    <property type="entry name" value="PIEZO-TYPE MECHANOSENSITIVE ION CHANNEL HOMOLOG"/>
    <property type="match status" value="1"/>
</dbReference>
<feature type="transmembrane region" description="Helical" evidence="1">
    <location>
        <begin position="271"/>
        <end position="290"/>
    </location>
</feature>
<reference evidence="2" key="1">
    <citation type="submission" date="2021-02" db="EMBL/GenBank/DDBJ databases">
        <authorList>
            <person name="Nowell W R."/>
        </authorList>
    </citation>
    <scope>NUCLEOTIDE SEQUENCE</scope>
</reference>
<sequence>MHRLINSFSEKDIQGPANGTLKDIHAYAKENTDHANSFHTQQILQCEAKTWQETLYKFYFRTNRLYKQINYYGWRFAELHIFKLVLLIMVLISTLKVCGFNTILIILVTIGLTFFHLRKLINLLTLSATGLYILLSMCYQFEIVKQHIIEKNFFIKNSSHIDSNMSLIPNDTAKWFGLESTPNIDRFIGLYILLTIRLTFDAIERYRQKHRRLLLSVRFNVHLVENRFPILFQPFALKTINDDNTYEFDIVNYQQADQGIYDFLKYLANLIFYRFGLEICYITTVIVVGIRLDMIAVLYSMWLGLFLISSRCIEQNELRFYIKFIDNEENFSVIGKKIILQLYDPIKNIQFDTVEMHLIEICFIEIIHNWLCCQDVFDTNSNNNITSNAT</sequence>
<comment type="caution">
    <text evidence="2">The sequence shown here is derived from an EMBL/GenBank/DDBJ whole genome shotgun (WGS) entry which is preliminary data.</text>
</comment>
<protein>
    <submittedName>
        <fullName evidence="2">Uncharacterized protein</fullName>
    </submittedName>
</protein>
<keyword evidence="1" id="KW-0472">Membrane</keyword>
<feature type="transmembrane region" description="Helical" evidence="1">
    <location>
        <begin position="84"/>
        <end position="114"/>
    </location>
</feature>
<evidence type="ECO:0000313" key="3">
    <source>
        <dbReference type="Proteomes" id="UP000663889"/>
    </source>
</evidence>
<dbReference type="PANTHER" id="PTHR47049:SF2">
    <property type="entry name" value="PIEZO-TYPE MECHANOSENSITIVE ION CHANNEL HOMOLOG"/>
    <property type="match status" value="1"/>
</dbReference>
<dbReference type="Proteomes" id="UP000663889">
    <property type="component" value="Unassembled WGS sequence"/>
</dbReference>
<keyword evidence="1" id="KW-1133">Transmembrane helix</keyword>
<proteinExistence type="predicted"/>
<feature type="transmembrane region" description="Helical" evidence="1">
    <location>
        <begin position="120"/>
        <end position="141"/>
    </location>
</feature>
<dbReference type="GO" id="GO:0016020">
    <property type="term" value="C:membrane"/>
    <property type="evidence" value="ECO:0007669"/>
    <property type="project" value="InterPro"/>
</dbReference>
<evidence type="ECO:0000313" key="2">
    <source>
        <dbReference type="EMBL" id="CAF1465772.1"/>
    </source>
</evidence>
<evidence type="ECO:0000256" key="1">
    <source>
        <dbReference type="SAM" id="Phobius"/>
    </source>
</evidence>
<gene>
    <name evidence="2" type="ORF">SEV965_LOCUS34397</name>
</gene>
<dbReference type="EMBL" id="CAJNOU010005083">
    <property type="protein sequence ID" value="CAF1465772.1"/>
    <property type="molecule type" value="Genomic_DNA"/>
</dbReference>
<feature type="transmembrane region" description="Helical" evidence="1">
    <location>
        <begin position="296"/>
        <end position="313"/>
    </location>
</feature>